<dbReference type="EMBL" id="KN824333">
    <property type="protein sequence ID" value="KIM23703.1"/>
    <property type="molecule type" value="Genomic_DNA"/>
</dbReference>
<dbReference type="InterPro" id="IPR005814">
    <property type="entry name" value="Aminotrans_3"/>
</dbReference>
<dbReference type="GO" id="GO:0004141">
    <property type="term" value="F:dethiobiotin synthase activity"/>
    <property type="evidence" value="ECO:0007669"/>
    <property type="project" value="TreeGrafter"/>
</dbReference>
<organism evidence="4 5">
    <name type="scientific">Serendipita vermifera MAFF 305830</name>
    <dbReference type="NCBI Taxonomy" id="933852"/>
    <lineage>
        <taxon>Eukaryota</taxon>
        <taxon>Fungi</taxon>
        <taxon>Dikarya</taxon>
        <taxon>Basidiomycota</taxon>
        <taxon>Agaricomycotina</taxon>
        <taxon>Agaricomycetes</taxon>
        <taxon>Sebacinales</taxon>
        <taxon>Serendipitaceae</taxon>
        <taxon>Serendipita</taxon>
    </lineage>
</organism>
<dbReference type="Gene3D" id="3.40.50.300">
    <property type="entry name" value="P-loop containing nucleotide triphosphate hydrolases"/>
    <property type="match status" value="1"/>
</dbReference>
<dbReference type="InterPro" id="IPR027417">
    <property type="entry name" value="P-loop_NTPase"/>
</dbReference>
<keyword evidence="2" id="KW-0032">Aminotransferase</keyword>
<dbReference type="AlphaFoldDB" id="A0A0C2WBB6"/>
<dbReference type="STRING" id="933852.A0A0C2WBB6"/>
<evidence type="ECO:0000256" key="1">
    <source>
        <dbReference type="ARBA" id="ARBA00004173"/>
    </source>
</evidence>
<dbReference type="OrthoDB" id="425114at2759"/>
<dbReference type="GO" id="GO:0005739">
    <property type="term" value="C:mitochondrion"/>
    <property type="evidence" value="ECO:0007669"/>
    <property type="project" value="UniProtKB-SubCell"/>
</dbReference>
<comment type="subcellular location">
    <subcellularLocation>
        <location evidence="1">Mitochondrion</location>
    </subcellularLocation>
</comment>
<gene>
    <name evidence="4" type="ORF">M408DRAFT_332195</name>
</gene>
<proteinExistence type="predicted"/>
<dbReference type="GO" id="GO:0030170">
    <property type="term" value="F:pyridoxal phosphate binding"/>
    <property type="evidence" value="ECO:0007669"/>
    <property type="project" value="InterPro"/>
</dbReference>
<dbReference type="InterPro" id="IPR015421">
    <property type="entry name" value="PyrdxlP-dep_Trfase_major"/>
</dbReference>
<dbReference type="InterPro" id="IPR049704">
    <property type="entry name" value="Aminotrans_3_PPA_site"/>
</dbReference>
<dbReference type="PROSITE" id="PS00600">
    <property type="entry name" value="AA_TRANSFER_CLASS_3"/>
    <property type="match status" value="1"/>
</dbReference>
<accession>A0A0C2WBB6</accession>
<dbReference type="GO" id="GO:0009102">
    <property type="term" value="P:biotin biosynthetic process"/>
    <property type="evidence" value="ECO:0007669"/>
    <property type="project" value="TreeGrafter"/>
</dbReference>
<dbReference type="HOGENOM" id="CLU_010794_0_0_1"/>
<evidence type="ECO:0000256" key="2">
    <source>
        <dbReference type="ARBA" id="ARBA00022576"/>
    </source>
</evidence>
<sequence>MLFPHLRIHQIFGANTDVGKTIFSTTLALASAIEHKRVFYLKPVSTGAPEDADDGHIKRYTPKRAKIVSHTMMQMDSPVSPHLAAMESPTVMTDGALIDGVTRYIHDHVSPKATSHRLACMYIETAGGVLSPAPSGSLQADAYRPLRLPTVLVADSKLGGISSTIAAYEALNSRGYDVDSVVMFIDKYYRNHEFLKDWFQERDIHLMAVEPPPSRLPKRKHIVDEKNMQQYYAHTSSTSDARSLIALLDSKHETRIQHLKSMPHRALNAFWYPFAQHKSIRSPTDITAVDSAYKDVFTTDTPLPTNEDETTPLLTTRFDGSASWWTQGLGHSNQKLNAAASYAAGRYGHVIFPQMVHEPALKLAERLLETQGKGWATRAFFSDNGSTGMEVALKMALRATAVLYPSRPHLDVLGFSGSYHGDTLGAMDASEGGIYNSTVEWYNGRGLWLDPPTMGWEDGRLMVRVPWNNTEDEIESLSAAYDVPGRRSTNLEKTYRDYITQTITQAVSAGQHFGAAVIEPLVLGAGGMKFVDPLFQTVFVEVVRTMSQENILLPAGRPRDLDSVKTLPVIFDEVFTGLGRLGFPSPSSILGVRPDIAVYAKLLTGGLVPMAVTLASNQIFAAFLGDSKQAALLHGHSYTAYPVGCAVANTSLNLLDEALKSETFQQARRKWGNHGRKEAAFTPLDVPSEAVPSSLWSPGFVDALSRKSEIARVMTLGTLLAFELKSQVGGYGSSAAERALAPLKGHGGGIPGALVHFRTLGNVGYLITSLSTEKHDIRQMEARLLECFNG</sequence>
<dbReference type="CDD" id="cd03109">
    <property type="entry name" value="DTBS"/>
    <property type="match status" value="1"/>
</dbReference>
<dbReference type="PANTHER" id="PTHR42684">
    <property type="entry name" value="ADENOSYLMETHIONINE-8-AMINO-7-OXONONANOATE AMINOTRANSFERASE"/>
    <property type="match status" value="1"/>
</dbReference>
<keyword evidence="3" id="KW-0808">Transferase</keyword>
<dbReference type="Gene3D" id="3.40.640.10">
    <property type="entry name" value="Type I PLP-dependent aspartate aminotransferase-like (Major domain)"/>
    <property type="match status" value="1"/>
</dbReference>
<dbReference type="PANTHER" id="PTHR42684:SF3">
    <property type="entry name" value="ADENOSYLMETHIONINE-8-AMINO-7-OXONONANOATE AMINOTRANSFERASE"/>
    <property type="match status" value="1"/>
</dbReference>
<keyword evidence="5" id="KW-1185">Reference proteome</keyword>
<dbReference type="Proteomes" id="UP000054097">
    <property type="component" value="Unassembled WGS sequence"/>
</dbReference>
<dbReference type="Pfam" id="PF13500">
    <property type="entry name" value="AAA_26"/>
    <property type="match status" value="1"/>
</dbReference>
<reference evidence="5" key="2">
    <citation type="submission" date="2015-01" db="EMBL/GenBank/DDBJ databases">
        <title>Evolutionary Origins and Diversification of the Mycorrhizal Mutualists.</title>
        <authorList>
            <consortium name="DOE Joint Genome Institute"/>
            <consortium name="Mycorrhizal Genomics Consortium"/>
            <person name="Kohler A."/>
            <person name="Kuo A."/>
            <person name="Nagy L.G."/>
            <person name="Floudas D."/>
            <person name="Copeland A."/>
            <person name="Barry K.W."/>
            <person name="Cichocki N."/>
            <person name="Veneault-Fourrey C."/>
            <person name="LaButti K."/>
            <person name="Lindquist E.A."/>
            <person name="Lipzen A."/>
            <person name="Lundell T."/>
            <person name="Morin E."/>
            <person name="Murat C."/>
            <person name="Riley R."/>
            <person name="Ohm R."/>
            <person name="Sun H."/>
            <person name="Tunlid A."/>
            <person name="Henrissat B."/>
            <person name="Grigoriev I.V."/>
            <person name="Hibbett D.S."/>
            <person name="Martin F."/>
        </authorList>
    </citation>
    <scope>NUCLEOTIDE SEQUENCE [LARGE SCALE GENOMIC DNA]</scope>
    <source>
        <strain evidence="5">MAFF 305830</strain>
    </source>
</reference>
<evidence type="ECO:0000313" key="5">
    <source>
        <dbReference type="Proteomes" id="UP000054097"/>
    </source>
</evidence>
<dbReference type="SUPFAM" id="SSF52540">
    <property type="entry name" value="P-loop containing nucleoside triphosphate hydrolases"/>
    <property type="match status" value="1"/>
</dbReference>
<protein>
    <recommendedName>
        <fullName evidence="6">Dethiobiotin synthase</fullName>
    </recommendedName>
</protein>
<dbReference type="GO" id="GO:0004015">
    <property type="term" value="F:adenosylmethionine-8-amino-7-oxononanoate transaminase activity"/>
    <property type="evidence" value="ECO:0007669"/>
    <property type="project" value="TreeGrafter"/>
</dbReference>
<dbReference type="InterPro" id="IPR015424">
    <property type="entry name" value="PyrdxlP-dep_Trfase"/>
</dbReference>
<dbReference type="Pfam" id="PF00202">
    <property type="entry name" value="Aminotran_3"/>
    <property type="match status" value="2"/>
</dbReference>
<evidence type="ECO:0000313" key="4">
    <source>
        <dbReference type="EMBL" id="KIM23703.1"/>
    </source>
</evidence>
<name>A0A0C2WBB6_SERVB</name>
<evidence type="ECO:0000256" key="3">
    <source>
        <dbReference type="ARBA" id="ARBA00022679"/>
    </source>
</evidence>
<dbReference type="SUPFAM" id="SSF53383">
    <property type="entry name" value="PLP-dependent transferases"/>
    <property type="match status" value="1"/>
</dbReference>
<reference evidence="4 5" key="1">
    <citation type="submission" date="2014-04" db="EMBL/GenBank/DDBJ databases">
        <authorList>
            <consortium name="DOE Joint Genome Institute"/>
            <person name="Kuo A."/>
            <person name="Zuccaro A."/>
            <person name="Kohler A."/>
            <person name="Nagy L.G."/>
            <person name="Floudas D."/>
            <person name="Copeland A."/>
            <person name="Barry K.W."/>
            <person name="Cichocki N."/>
            <person name="Veneault-Fourrey C."/>
            <person name="LaButti K."/>
            <person name="Lindquist E.A."/>
            <person name="Lipzen A."/>
            <person name="Lundell T."/>
            <person name="Morin E."/>
            <person name="Murat C."/>
            <person name="Sun H."/>
            <person name="Tunlid A."/>
            <person name="Henrissat B."/>
            <person name="Grigoriev I.V."/>
            <person name="Hibbett D.S."/>
            <person name="Martin F."/>
            <person name="Nordberg H.P."/>
            <person name="Cantor M.N."/>
            <person name="Hua S.X."/>
        </authorList>
    </citation>
    <scope>NUCLEOTIDE SEQUENCE [LARGE SCALE GENOMIC DNA]</scope>
    <source>
        <strain evidence="4 5">MAFF 305830</strain>
    </source>
</reference>
<evidence type="ECO:0008006" key="6">
    <source>
        <dbReference type="Google" id="ProtNLM"/>
    </source>
</evidence>